<accession>A0A5E4MYC2</accession>
<feature type="chain" id="PRO_5022665197" description="TNFR-Cys domain-containing protein" evidence="3">
    <location>
        <begin position="25"/>
        <end position="317"/>
    </location>
</feature>
<protein>
    <recommendedName>
        <fullName evidence="6">TNFR-Cys domain-containing protein</fullName>
    </recommendedName>
</protein>
<evidence type="ECO:0000313" key="5">
    <source>
        <dbReference type="Proteomes" id="UP000325440"/>
    </source>
</evidence>
<keyword evidence="3" id="KW-0732">Signal</keyword>
<proteinExistence type="predicted"/>
<keyword evidence="2" id="KW-0812">Transmembrane</keyword>
<feature type="region of interest" description="Disordered" evidence="1">
    <location>
        <begin position="216"/>
        <end position="235"/>
    </location>
</feature>
<feature type="transmembrane region" description="Helical" evidence="2">
    <location>
        <begin position="126"/>
        <end position="149"/>
    </location>
</feature>
<sequence length="317" mass="36396">MAHITTGLISSLMVFILIMQGNVSRSIPEGAINTITDFECQTDNDCFEKNTYCDVSLNLCSQCLNCSIYFRTPKKHIECPKDLSGCSNCLDGYWEEIFFGGEIRDICIPINTINVLPTAEKISSNFYWQNIGIVFIIVNMVLLSLLWTYHYKRVFGNNLNSMSNNSQAYVENLPPPYNSCMKLDNYVTDDTQEFHLFTGEQPPRNEWRHQNAVPFRLDSPENNNLMDENENTEEVNDTAMRDVENLELHDEETMPSEWTPPLPPSSPVVEPEVLNFRSNFQISSPPPKRRRLVLQSSNEKTDYEDDDNASDMSQDEL</sequence>
<keyword evidence="2" id="KW-1133">Transmembrane helix</keyword>
<feature type="signal peptide" evidence="3">
    <location>
        <begin position="1"/>
        <end position="24"/>
    </location>
</feature>
<dbReference type="EMBL" id="CABPRJ010001426">
    <property type="protein sequence ID" value="VVC35325.1"/>
    <property type="molecule type" value="Genomic_DNA"/>
</dbReference>
<evidence type="ECO:0000313" key="4">
    <source>
        <dbReference type="EMBL" id="VVC35325.1"/>
    </source>
</evidence>
<evidence type="ECO:0008006" key="6">
    <source>
        <dbReference type="Google" id="ProtNLM"/>
    </source>
</evidence>
<reference evidence="4 5" key="1">
    <citation type="submission" date="2019-08" db="EMBL/GenBank/DDBJ databases">
        <authorList>
            <person name="Alioto T."/>
            <person name="Alioto T."/>
            <person name="Gomez Garrido J."/>
        </authorList>
    </citation>
    <scope>NUCLEOTIDE SEQUENCE [LARGE SCALE GENOMIC DNA]</scope>
</reference>
<keyword evidence="2" id="KW-0472">Membrane</keyword>
<gene>
    <name evidence="4" type="ORF">CINCED_3A017516</name>
</gene>
<name>A0A5E4MYC2_9HEMI</name>
<evidence type="ECO:0000256" key="1">
    <source>
        <dbReference type="SAM" id="MobiDB-lite"/>
    </source>
</evidence>
<dbReference type="AlphaFoldDB" id="A0A5E4MYC2"/>
<organism evidence="4 5">
    <name type="scientific">Cinara cedri</name>
    <dbReference type="NCBI Taxonomy" id="506608"/>
    <lineage>
        <taxon>Eukaryota</taxon>
        <taxon>Metazoa</taxon>
        <taxon>Ecdysozoa</taxon>
        <taxon>Arthropoda</taxon>
        <taxon>Hexapoda</taxon>
        <taxon>Insecta</taxon>
        <taxon>Pterygota</taxon>
        <taxon>Neoptera</taxon>
        <taxon>Paraneoptera</taxon>
        <taxon>Hemiptera</taxon>
        <taxon>Sternorrhyncha</taxon>
        <taxon>Aphidomorpha</taxon>
        <taxon>Aphidoidea</taxon>
        <taxon>Aphididae</taxon>
        <taxon>Lachninae</taxon>
        <taxon>Cinara</taxon>
    </lineage>
</organism>
<dbReference type="Proteomes" id="UP000325440">
    <property type="component" value="Unassembled WGS sequence"/>
</dbReference>
<evidence type="ECO:0000256" key="3">
    <source>
        <dbReference type="SAM" id="SignalP"/>
    </source>
</evidence>
<keyword evidence="5" id="KW-1185">Reference proteome</keyword>
<feature type="region of interest" description="Disordered" evidence="1">
    <location>
        <begin position="250"/>
        <end position="317"/>
    </location>
</feature>
<evidence type="ECO:0000256" key="2">
    <source>
        <dbReference type="SAM" id="Phobius"/>
    </source>
</evidence>
<feature type="compositionally biased region" description="Acidic residues" evidence="1">
    <location>
        <begin position="302"/>
        <end position="317"/>
    </location>
</feature>
<dbReference type="OrthoDB" id="6368224at2759"/>